<evidence type="ECO:0000313" key="7">
    <source>
        <dbReference type="EMBL" id="SKB73484.1"/>
    </source>
</evidence>
<dbReference type="GO" id="GO:0016987">
    <property type="term" value="F:sigma factor activity"/>
    <property type="evidence" value="ECO:0007669"/>
    <property type="project" value="UniProtKB-KW"/>
</dbReference>
<dbReference type="SUPFAM" id="SSF88946">
    <property type="entry name" value="Sigma2 domain of RNA polymerase sigma factors"/>
    <property type="match status" value="1"/>
</dbReference>
<evidence type="ECO:0000256" key="4">
    <source>
        <dbReference type="ARBA" id="ARBA00023163"/>
    </source>
</evidence>
<sequence length="177" mass="20680">MNFEDQIEFKKHYKVLCYFAWEMVKDTEVAEDLVQDAFIAYLNNKSKISSDPMAVRSFLYSTIRNAVYNLSRKSKTVQKYIGRQSLNEIDPIDYEHKIIRAEFMGEVARIVEGLPDSCQYIFKLSYLDGLSNQEIADHLAISVNTIKTQKQRALRVLRQKIHPQYFFLVLLLVLTSN</sequence>
<name>A0A1T5DPB1_9SPHI</name>
<dbReference type="Gene3D" id="1.10.1740.10">
    <property type="match status" value="1"/>
</dbReference>
<dbReference type="CDD" id="cd06171">
    <property type="entry name" value="Sigma70_r4"/>
    <property type="match status" value="1"/>
</dbReference>
<dbReference type="InterPro" id="IPR039425">
    <property type="entry name" value="RNA_pol_sigma-70-like"/>
</dbReference>
<dbReference type="Gene3D" id="1.10.10.10">
    <property type="entry name" value="Winged helix-like DNA-binding domain superfamily/Winged helix DNA-binding domain"/>
    <property type="match status" value="1"/>
</dbReference>
<dbReference type="PANTHER" id="PTHR43133:SF46">
    <property type="entry name" value="RNA POLYMERASE SIGMA-70 FACTOR ECF SUBFAMILY"/>
    <property type="match status" value="1"/>
</dbReference>
<dbReference type="Pfam" id="PF08281">
    <property type="entry name" value="Sigma70_r4_2"/>
    <property type="match status" value="1"/>
</dbReference>
<dbReference type="InterPro" id="IPR013249">
    <property type="entry name" value="RNA_pol_sigma70_r4_t2"/>
</dbReference>
<evidence type="ECO:0000256" key="2">
    <source>
        <dbReference type="ARBA" id="ARBA00023015"/>
    </source>
</evidence>
<dbReference type="InterPro" id="IPR007627">
    <property type="entry name" value="RNA_pol_sigma70_r2"/>
</dbReference>
<dbReference type="NCBIfam" id="TIGR02937">
    <property type="entry name" value="sigma70-ECF"/>
    <property type="match status" value="1"/>
</dbReference>
<evidence type="ECO:0000259" key="6">
    <source>
        <dbReference type="Pfam" id="PF08281"/>
    </source>
</evidence>
<dbReference type="InterPro" id="IPR013325">
    <property type="entry name" value="RNA_pol_sigma_r2"/>
</dbReference>
<dbReference type="AlphaFoldDB" id="A0A1T5DPB1"/>
<comment type="similarity">
    <text evidence="1">Belongs to the sigma-70 factor family. ECF subfamily.</text>
</comment>
<dbReference type="GO" id="GO:0006352">
    <property type="term" value="P:DNA-templated transcription initiation"/>
    <property type="evidence" value="ECO:0007669"/>
    <property type="project" value="InterPro"/>
</dbReference>
<dbReference type="InterPro" id="IPR014284">
    <property type="entry name" value="RNA_pol_sigma-70_dom"/>
</dbReference>
<dbReference type="SUPFAM" id="SSF88659">
    <property type="entry name" value="Sigma3 and sigma4 domains of RNA polymerase sigma factors"/>
    <property type="match status" value="1"/>
</dbReference>
<dbReference type="EMBL" id="FUZF01000008">
    <property type="protein sequence ID" value="SKB73484.1"/>
    <property type="molecule type" value="Genomic_DNA"/>
</dbReference>
<keyword evidence="4" id="KW-0804">Transcription</keyword>
<evidence type="ECO:0000313" key="8">
    <source>
        <dbReference type="Proteomes" id="UP000190150"/>
    </source>
</evidence>
<dbReference type="Proteomes" id="UP000190150">
    <property type="component" value="Unassembled WGS sequence"/>
</dbReference>
<evidence type="ECO:0000256" key="3">
    <source>
        <dbReference type="ARBA" id="ARBA00023082"/>
    </source>
</evidence>
<feature type="domain" description="RNA polymerase sigma factor 70 region 4 type 2" evidence="6">
    <location>
        <begin position="106"/>
        <end position="155"/>
    </location>
</feature>
<proteinExistence type="inferred from homology"/>
<evidence type="ECO:0000259" key="5">
    <source>
        <dbReference type="Pfam" id="PF04542"/>
    </source>
</evidence>
<reference evidence="8" key="1">
    <citation type="submission" date="2017-02" db="EMBL/GenBank/DDBJ databases">
        <authorList>
            <person name="Varghese N."/>
            <person name="Submissions S."/>
        </authorList>
    </citation>
    <scope>NUCLEOTIDE SEQUENCE [LARGE SCALE GENOMIC DNA]</scope>
    <source>
        <strain evidence="8">DSM 24091</strain>
    </source>
</reference>
<keyword evidence="3" id="KW-0731">Sigma factor</keyword>
<dbReference type="NCBIfam" id="TIGR02985">
    <property type="entry name" value="Sig70_bacteroi1"/>
    <property type="match status" value="1"/>
</dbReference>
<dbReference type="RefSeq" id="WP_079643003.1">
    <property type="nucleotide sequence ID" value="NZ_FUZF01000008.1"/>
</dbReference>
<keyword evidence="8" id="KW-1185">Reference proteome</keyword>
<dbReference type="STRING" id="1513896.SAMN05660841_02062"/>
<dbReference type="PANTHER" id="PTHR43133">
    <property type="entry name" value="RNA POLYMERASE ECF-TYPE SIGMA FACTO"/>
    <property type="match status" value="1"/>
</dbReference>
<dbReference type="InterPro" id="IPR014327">
    <property type="entry name" value="RNA_pol_sigma70_bacteroid"/>
</dbReference>
<accession>A0A1T5DPB1</accession>
<dbReference type="InterPro" id="IPR036388">
    <property type="entry name" value="WH-like_DNA-bd_sf"/>
</dbReference>
<feature type="domain" description="RNA polymerase sigma-70 region 2" evidence="5">
    <location>
        <begin position="9"/>
        <end position="75"/>
    </location>
</feature>
<gene>
    <name evidence="7" type="ORF">SAMN05660841_02062</name>
</gene>
<dbReference type="Pfam" id="PF04542">
    <property type="entry name" value="Sigma70_r2"/>
    <property type="match status" value="1"/>
</dbReference>
<dbReference type="InterPro" id="IPR013324">
    <property type="entry name" value="RNA_pol_sigma_r3/r4-like"/>
</dbReference>
<organism evidence="7 8">
    <name type="scientific">Sphingobacterium nematocida</name>
    <dbReference type="NCBI Taxonomy" id="1513896"/>
    <lineage>
        <taxon>Bacteria</taxon>
        <taxon>Pseudomonadati</taxon>
        <taxon>Bacteroidota</taxon>
        <taxon>Sphingobacteriia</taxon>
        <taxon>Sphingobacteriales</taxon>
        <taxon>Sphingobacteriaceae</taxon>
        <taxon>Sphingobacterium</taxon>
    </lineage>
</organism>
<evidence type="ECO:0000256" key="1">
    <source>
        <dbReference type="ARBA" id="ARBA00010641"/>
    </source>
</evidence>
<protein>
    <submittedName>
        <fullName evidence="7">RNA polymerase sigma-70 factor, ECF subfamily</fullName>
    </submittedName>
</protein>
<dbReference type="GO" id="GO:0003677">
    <property type="term" value="F:DNA binding"/>
    <property type="evidence" value="ECO:0007669"/>
    <property type="project" value="InterPro"/>
</dbReference>
<dbReference type="OrthoDB" id="656273at2"/>
<keyword evidence="2" id="KW-0805">Transcription regulation</keyword>